<feature type="compositionally biased region" description="Polar residues" evidence="1">
    <location>
        <begin position="786"/>
        <end position="796"/>
    </location>
</feature>
<dbReference type="AlphaFoldDB" id="A0A804IZV6"/>
<proteinExistence type="predicted"/>
<feature type="region of interest" description="Disordered" evidence="1">
    <location>
        <begin position="766"/>
        <end position="802"/>
    </location>
</feature>
<evidence type="ECO:0000313" key="5">
    <source>
        <dbReference type="Proteomes" id="UP000012960"/>
    </source>
</evidence>
<dbReference type="Proteomes" id="UP000012960">
    <property type="component" value="Unplaced"/>
</dbReference>
<dbReference type="PANTHER" id="PTHR34282">
    <property type="entry name" value="OS01G0228800 PROTEIN-RELATED"/>
    <property type="match status" value="1"/>
</dbReference>
<dbReference type="OrthoDB" id="761625at2759"/>
<organism evidence="4 5">
    <name type="scientific">Musa acuminata subsp. malaccensis</name>
    <name type="common">Wild banana</name>
    <name type="synonym">Musa malaccensis</name>
    <dbReference type="NCBI Taxonomy" id="214687"/>
    <lineage>
        <taxon>Eukaryota</taxon>
        <taxon>Viridiplantae</taxon>
        <taxon>Streptophyta</taxon>
        <taxon>Embryophyta</taxon>
        <taxon>Tracheophyta</taxon>
        <taxon>Spermatophyta</taxon>
        <taxon>Magnoliopsida</taxon>
        <taxon>Liliopsida</taxon>
        <taxon>Zingiberales</taxon>
        <taxon>Musaceae</taxon>
        <taxon>Musa</taxon>
    </lineage>
</organism>
<feature type="region of interest" description="Disordered" evidence="1">
    <location>
        <begin position="285"/>
        <end position="309"/>
    </location>
</feature>
<feature type="region of interest" description="Disordered" evidence="1">
    <location>
        <begin position="636"/>
        <end position="658"/>
    </location>
</feature>
<feature type="region of interest" description="Disordered" evidence="1">
    <location>
        <begin position="500"/>
        <end position="554"/>
    </location>
</feature>
<evidence type="ECO:0000313" key="4">
    <source>
        <dbReference type="EnsemblPlants" id="Ma05_p02030.1"/>
    </source>
</evidence>
<sequence>MAKRPDFAQKLLDDIRRRKEKLGYVASSSGQQPAQPPASEYHVSSRRSSRGTGDIMKKKKNYSLQSSKNPVGAQVTEIWFSTKHNKTAAPQVASREIVPVGRATSSQNSVDVSMALALALSNSGKLHYIAKFGNELIPHSGSIYYAGTANQHLLYSTKHHADRYPFLSNLQVGEISKGVQKLNKILETFSDRTNFGKDSIQIGRELLKGAIDLEESLKMLATLQEASDYMVGSQGRQIKLLEGVEDDETSDVKDNRKALMYKPRISFDGSINHFYKFTKANDDTRIQGQRKTPSSSMKKSIAKTNYSQSSLDASTRVATHKQSLSCGPGSLPNSLYSGITHKQGHGGEPGNFSTGSGKFSASKNTKQLDPKSLVSSSVRMPNIVAKLMGLEELPMPKAEGKKVEGKKEPKSKKEMVIGQTSIADEKVRKENKILNENGVDETKDKSSKEKTNYIRNMTPLSNHAPKRHIEINRKIENIDINHSLKEGIAKKNLVQLREKAEKEEERRNISESVRQLISKSNQEGDLQRTKKKQPSISHDETAGNKDTCMNQKDNGQDCLALPSNQTNTRGSLQKATVKVKPKYEVCEIAKEKEHATNIKLKATAATKSEQKSRKSTEKISMHKMLSSGTVVAIERNSEKDRNVEQPKGHAKSSHQEMQNTMERTSAYVELDRTSSHKNSEDTKLLQTYSRTDKELPQILVKTLMKPVNFPTAKKVDTANMKVQKGERHKVLGDSSGYNRTQNEKRQQSSFLHDLEKRWKERISKEKGTKVSFHETNSEQQLEQKTKSTLVSDNSSVDAGEDNEVLEEETVAETNDDDIIKSALEALPEQEASISVDSEPQPYNNREKLTEDVNNDRQLSNCNTLNQMSQAISEVNGQGSLTKDEHFLMQLLINNQHFRNTAQEIFKIDIPVGVLQTSNQACPKEENKLLLDCGYELLRRKGKREVTCAMTRPHATGEARYLDALVKELNDDLESLKFPKETTYNDDIAEFLHMMLERDIENSKPDINCLWDIGWNSSIFASVEKDEIVRDMEKHVLNGLINELARELVDATINVS</sequence>
<evidence type="ECO:0000313" key="3">
    <source>
        <dbReference type="EMBL" id="CAG1837254.1"/>
    </source>
</evidence>
<feature type="compositionally biased region" description="Polar residues" evidence="1">
    <location>
        <begin position="286"/>
        <end position="309"/>
    </location>
</feature>
<reference evidence="4" key="2">
    <citation type="submission" date="2021-05" db="UniProtKB">
        <authorList>
            <consortium name="EnsemblPlants"/>
        </authorList>
    </citation>
    <scope>IDENTIFICATION</scope>
    <source>
        <strain evidence="4">subsp. malaccensis</strain>
    </source>
</reference>
<name>A0A804IZV6_MUSAM</name>
<dbReference type="EnsemblPlants" id="Ma05_t02030.1">
    <property type="protein sequence ID" value="Ma05_p02030.1"/>
    <property type="gene ID" value="Ma05_g02030"/>
</dbReference>
<keyword evidence="5" id="KW-1185">Reference proteome</keyword>
<dbReference type="OMA" id="PDVNCMW"/>
<accession>A0A804IZV6</accession>
<dbReference type="Gramene" id="Ma05_t02030.1">
    <property type="protein sequence ID" value="Ma05_p02030.1"/>
    <property type="gene ID" value="Ma05_g02030"/>
</dbReference>
<evidence type="ECO:0000259" key="2">
    <source>
        <dbReference type="Pfam" id="PF14383"/>
    </source>
</evidence>
<feature type="compositionally biased region" description="Basic and acidic residues" evidence="1">
    <location>
        <begin position="500"/>
        <end position="509"/>
    </location>
</feature>
<feature type="region of interest" description="Disordered" evidence="1">
    <location>
        <begin position="22"/>
        <end position="67"/>
    </location>
</feature>
<feature type="domain" description="DUF3741" evidence="2">
    <location>
        <begin position="375"/>
        <end position="394"/>
    </location>
</feature>
<dbReference type="FunCoup" id="A0A804IZV6">
    <property type="interactions" value="1823"/>
</dbReference>
<feature type="region of interest" description="Disordered" evidence="1">
    <location>
        <begin position="731"/>
        <end position="752"/>
    </location>
</feature>
<reference evidence="3" key="1">
    <citation type="submission" date="2021-03" db="EMBL/GenBank/DDBJ databases">
        <authorList>
            <consortium name="Genoscope - CEA"/>
            <person name="William W."/>
        </authorList>
    </citation>
    <scope>NUCLEOTIDE SEQUENCE</scope>
    <source>
        <strain evidence="3">Doubled-haploid Pahang</strain>
    </source>
</reference>
<protein>
    <submittedName>
        <fullName evidence="3">(wild Malaysian banana) hypothetical protein</fullName>
    </submittedName>
</protein>
<feature type="compositionally biased region" description="Basic and acidic residues" evidence="1">
    <location>
        <begin position="741"/>
        <end position="752"/>
    </location>
</feature>
<feature type="compositionally biased region" description="Polar residues" evidence="1">
    <location>
        <begin position="351"/>
        <end position="373"/>
    </location>
</feature>
<gene>
    <name evidence="3" type="ORF">GSMUA_254310.1</name>
</gene>
<feature type="region of interest" description="Disordered" evidence="1">
    <location>
        <begin position="342"/>
        <end position="373"/>
    </location>
</feature>
<feature type="compositionally biased region" description="Basic and acidic residues" evidence="1">
    <location>
        <begin position="636"/>
        <end position="647"/>
    </location>
</feature>
<dbReference type="EMBL" id="HG996470">
    <property type="protein sequence ID" value="CAG1837254.1"/>
    <property type="molecule type" value="Genomic_DNA"/>
</dbReference>
<dbReference type="Pfam" id="PF14383">
    <property type="entry name" value="VARLMGL"/>
    <property type="match status" value="1"/>
</dbReference>
<evidence type="ECO:0000256" key="1">
    <source>
        <dbReference type="SAM" id="MobiDB-lite"/>
    </source>
</evidence>
<feature type="compositionally biased region" description="Basic and acidic residues" evidence="1">
    <location>
        <begin position="766"/>
        <end position="785"/>
    </location>
</feature>
<feature type="compositionally biased region" description="Polar residues" evidence="1">
    <location>
        <begin position="510"/>
        <end position="524"/>
    </location>
</feature>
<dbReference type="InParanoid" id="A0A804IZV6"/>
<dbReference type="InterPro" id="IPR032795">
    <property type="entry name" value="DUF3741-assoc"/>
</dbReference>
<dbReference type="PANTHER" id="PTHR34282:SF1">
    <property type="entry name" value="DUF3741 DOMAIN-CONTAINING PROTEIN"/>
    <property type="match status" value="1"/>
</dbReference>